<dbReference type="InterPro" id="IPR005119">
    <property type="entry name" value="LysR_subst-bd"/>
</dbReference>
<dbReference type="PROSITE" id="PS50931">
    <property type="entry name" value="HTH_LYSR"/>
    <property type="match status" value="1"/>
</dbReference>
<evidence type="ECO:0000259" key="5">
    <source>
        <dbReference type="PROSITE" id="PS50931"/>
    </source>
</evidence>
<dbReference type="PANTHER" id="PTHR30126:SF77">
    <property type="entry name" value="TRANSCRIPTIONAL REGULATORY PROTEIN"/>
    <property type="match status" value="1"/>
</dbReference>
<feature type="domain" description="HTH lysR-type" evidence="5">
    <location>
        <begin position="3"/>
        <end position="60"/>
    </location>
</feature>
<dbReference type="SUPFAM" id="SSF46785">
    <property type="entry name" value="Winged helix' DNA-binding domain"/>
    <property type="match status" value="1"/>
</dbReference>
<evidence type="ECO:0000256" key="2">
    <source>
        <dbReference type="ARBA" id="ARBA00023015"/>
    </source>
</evidence>
<evidence type="ECO:0000313" key="6">
    <source>
        <dbReference type="EMBL" id="SDG83051.1"/>
    </source>
</evidence>
<dbReference type="InterPro" id="IPR000847">
    <property type="entry name" value="LysR_HTH_N"/>
</dbReference>
<dbReference type="Pfam" id="PF03466">
    <property type="entry name" value="LysR_substrate"/>
    <property type="match status" value="1"/>
</dbReference>
<dbReference type="EMBL" id="FNBZ01000005">
    <property type="protein sequence ID" value="SDG83051.1"/>
    <property type="molecule type" value="Genomic_DNA"/>
</dbReference>
<dbReference type="Gene3D" id="1.10.10.10">
    <property type="entry name" value="Winged helix-like DNA-binding domain superfamily/Winged helix DNA-binding domain"/>
    <property type="match status" value="1"/>
</dbReference>
<dbReference type="SUPFAM" id="SSF53850">
    <property type="entry name" value="Periplasmic binding protein-like II"/>
    <property type="match status" value="1"/>
</dbReference>
<keyword evidence="3 6" id="KW-0238">DNA-binding</keyword>
<evidence type="ECO:0000256" key="4">
    <source>
        <dbReference type="ARBA" id="ARBA00023163"/>
    </source>
</evidence>
<dbReference type="GO" id="GO:0003677">
    <property type="term" value="F:DNA binding"/>
    <property type="evidence" value="ECO:0007669"/>
    <property type="project" value="UniProtKB-KW"/>
</dbReference>
<reference evidence="6 7" key="1">
    <citation type="submission" date="2016-10" db="EMBL/GenBank/DDBJ databases">
        <authorList>
            <person name="Varghese N."/>
            <person name="Submissions S."/>
        </authorList>
    </citation>
    <scope>NUCLEOTIDE SEQUENCE [LARGE SCALE GENOMIC DNA]</scope>
    <source>
        <strain evidence="6 7">DSM 26672</strain>
    </source>
</reference>
<dbReference type="InterPro" id="IPR036388">
    <property type="entry name" value="WH-like_DNA-bd_sf"/>
</dbReference>
<dbReference type="Proteomes" id="UP000199468">
    <property type="component" value="Unassembled WGS sequence"/>
</dbReference>
<keyword evidence="4" id="KW-0804">Transcription</keyword>
<dbReference type="Pfam" id="PF00126">
    <property type="entry name" value="HTH_1"/>
    <property type="match status" value="1"/>
</dbReference>
<dbReference type="RefSeq" id="WP_091858680.1">
    <property type="nucleotide sequence ID" value="NZ_FNBZ01000005.1"/>
</dbReference>
<comment type="similarity">
    <text evidence="1">Belongs to the LysR transcriptional regulatory family.</text>
</comment>
<sequence>MRPTIAELEAFVWTARLGSVQAAAKHLFLAQPTVSLRLKSLQDELGVKVFDRAGSTLRLSPDGELLFGHAISIIEELGRMRERAGSTGALHGTVKVGMPETFAVACLTLILKDLGALYPRLRLELSVATSSQLEDELREHRLDVAFLVHPSDGVAIRLVELGRQEAAWVAAKSLGLGPIVRPADLQDCQILTNPPPSAMHRQITEWFSAADVKPRRLDFCTGQMVIAHLVQEGVAAAFLPVKLMEPALADGQIVKLRAVPDFAHAALCAGHRIGGATAEIEAVIAAARRVLGTMPFLLPPARRGRECEG</sequence>
<protein>
    <submittedName>
        <fullName evidence="6">DNA-binding transcriptional regulator, LysR family</fullName>
    </submittedName>
</protein>
<name>A0ABY0P280_9HYPH</name>
<accession>A0ABY0P280</accession>
<keyword evidence="2" id="KW-0805">Transcription regulation</keyword>
<evidence type="ECO:0000256" key="1">
    <source>
        <dbReference type="ARBA" id="ARBA00009437"/>
    </source>
</evidence>
<keyword evidence="7" id="KW-1185">Reference proteome</keyword>
<evidence type="ECO:0000256" key="3">
    <source>
        <dbReference type="ARBA" id="ARBA00023125"/>
    </source>
</evidence>
<dbReference type="CDD" id="cd05466">
    <property type="entry name" value="PBP2_LTTR_substrate"/>
    <property type="match status" value="1"/>
</dbReference>
<dbReference type="Gene3D" id="3.40.190.290">
    <property type="match status" value="1"/>
</dbReference>
<dbReference type="PRINTS" id="PR00039">
    <property type="entry name" value="HTHLYSR"/>
</dbReference>
<organism evidence="6 7">
    <name type="scientific">Bosea robiniae</name>
    <dbReference type="NCBI Taxonomy" id="1036780"/>
    <lineage>
        <taxon>Bacteria</taxon>
        <taxon>Pseudomonadati</taxon>
        <taxon>Pseudomonadota</taxon>
        <taxon>Alphaproteobacteria</taxon>
        <taxon>Hyphomicrobiales</taxon>
        <taxon>Boseaceae</taxon>
        <taxon>Bosea</taxon>
    </lineage>
</organism>
<dbReference type="InterPro" id="IPR036390">
    <property type="entry name" value="WH_DNA-bd_sf"/>
</dbReference>
<dbReference type="PANTHER" id="PTHR30126">
    <property type="entry name" value="HTH-TYPE TRANSCRIPTIONAL REGULATOR"/>
    <property type="match status" value="1"/>
</dbReference>
<gene>
    <name evidence="6" type="ORF">SAMN05421844_105389</name>
</gene>
<evidence type="ECO:0000313" key="7">
    <source>
        <dbReference type="Proteomes" id="UP000199468"/>
    </source>
</evidence>
<comment type="caution">
    <text evidence="6">The sequence shown here is derived from an EMBL/GenBank/DDBJ whole genome shotgun (WGS) entry which is preliminary data.</text>
</comment>
<proteinExistence type="inferred from homology"/>